<protein>
    <recommendedName>
        <fullName evidence="3">RBR-type E3 ubiquitin transferase</fullName>
        <ecNumber evidence="3">2.3.2.31</ecNumber>
    </recommendedName>
</protein>
<reference evidence="13" key="1">
    <citation type="submission" date="2020-05" db="UniProtKB">
        <authorList>
            <consortium name="EnsemblMetazoa"/>
        </authorList>
    </citation>
    <scope>IDENTIFICATION</scope>
    <source>
        <strain evidence="13">BB02</strain>
    </source>
</reference>
<evidence type="ECO:0000259" key="12">
    <source>
        <dbReference type="PROSITE" id="PS51873"/>
    </source>
</evidence>
<name>A0A2C9JV18_BIOGL</name>
<sequence>MAEGGDLVDNVSQKQSNELIVLAEGDDRIEQENELFALEAIFENEDLEICKHNNPNGHPPGGVFNIPVYTPENFCVKITKDLRAIRKLFFSAARGRGKNHRARLLLQDASKNDENRPGAVPTPQEKLYSIKRLPPITLNFSYPHNYPSVSPPNFTLSCCWLEKRNLTRLCEKLDDIWNKHKGSSVIAEWHDFLYHNVIDYLGIKSPYELGRVLIHIYTHPAKTKYGKSDIFTPKPFDQRGVQTFGSIEDVLPAVSRIQVTNLFFLVLDFNLTTCDVCMEEKPGSEFLRLTNCDEHHQCKNCSKGWIEALIKDGAVTDLHCPGYKCDKTILPHEVASVVSKELYQRYDKLLLKTAFAVMTDVMNCPRPFCQFPVVLEENLGLCQKCRHAFCGRCQNTYHGQTPCKLKSEMFAMLYEQYETGSEDRRLELEKCYGKQVVQRAIEETRSNRWLESNSKQCPCCSTFIQKKDGCNKMTCTNCRAFFCWLCQQELSKSNPYAHYQHPTSECADRLFEGVDPNEDFMDFFEDEAPESSEEGEDEEDFDIALI</sequence>
<evidence type="ECO:0000256" key="10">
    <source>
        <dbReference type="SAM" id="MobiDB-lite"/>
    </source>
</evidence>
<dbReference type="InterPro" id="IPR006575">
    <property type="entry name" value="RWD_dom"/>
</dbReference>
<proteinExistence type="predicted"/>
<dbReference type="GO" id="GO:0061630">
    <property type="term" value="F:ubiquitin protein ligase activity"/>
    <property type="evidence" value="ECO:0007669"/>
    <property type="project" value="UniProtKB-EC"/>
</dbReference>
<dbReference type="InterPro" id="IPR031127">
    <property type="entry name" value="E3_UB_ligase_RBR"/>
</dbReference>
<dbReference type="InterPro" id="IPR002867">
    <property type="entry name" value="IBR_dom"/>
</dbReference>
<dbReference type="InterPro" id="IPR047548">
    <property type="entry name" value="Rcat_RBR_RNF14"/>
</dbReference>
<dbReference type="GO" id="GO:0016567">
    <property type="term" value="P:protein ubiquitination"/>
    <property type="evidence" value="ECO:0007669"/>
    <property type="project" value="InterPro"/>
</dbReference>
<dbReference type="Proteomes" id="UP000076420">
    <property type="component" value="Unassembled WGS sequence"/>
</dbReference>
<evidence type="ECO:0000256" key="2">
    <source>
        <dbReference type="ARBA" id="ARBA00004906"/>
    </source>
</evidence>
<dbReference type="FunFam" id="3.30.40.10:FF:000137">
    <property type="entry name" value="RanBP-type and C3HC4-type zinc finger-containing protein 1"/>
    <property type="match status" value="1"/>
</dbReference>
<dbReference type="VEuPathDB" id="VectorBase:BGLAX_039663"/>
<dbReference type="Pfam" id="PF26200">
    <property type="entry name" value="Rcat_RNF216"/>
    <property type="match status" value="1"/>
</dbReference>
<evidence type="ECO:0000256" key="5">
    <source>
        <dbReference type="ARBA" id="ARBA00022723"/>
    </source>
</evidence>
<keyword evidence="6" id="KW-0677">Repeat</keyword>
<dbReference type="STRING" id="6526.A0A2C9JV18"/>
<evidence type="ECO:0000259" key="11">
    <source>
        <dbReference type="PROSITE" id="PS50908"/>
    </source>
</evidence>
<dbReference type="AlphaFoldDB" id="A0A2C9JV18"/>
<organism evidence="13 14">
    <name type="scientific">Biomphalaria glabrata</name>
    <name type="common">Bloodfluke planorb</name>
    <name type="synonym">Freshwater snail</name>
    <dbReference type="NCBI Taxonomy" id="6526"/>
    <lineage>
        <taxon>Eukaryota</taxon>
        <taxon>Metazoa</taxon>
        <taxon>Spiralia</taxon>
        <taxon>Lophotrochozoa</taxon>
        <taxon>Mollusca</taxon>
        <taxon>Gastropoda</taxon>
        <taxon>Heterobranchia</taxon>
        <taxon>Euthyneura</taxon>
        <taxon>Panpulmonata</taxon>
        <taxon>Hygrophila</taxon>
        <taxon>Lymnaeoidea</taxon>
        <taxon>Planorbidae</taxon>
        <taxon>Biomphalaria</taxon>
    </lineage>
</organism>
<dbReference type="PROSITE" id="PS50908">
    <property type="entry name" value="RWD"/>
    <property type="match status" value="1"/>
</dbReference>
<dbReference type="SUPFAM" id="SSF57850">
    <property type="entry name" value="RING/U-box"/>
    <property type="match status" value="3"/>
</dbReference>
<dbReference type="Gene3D" id="2.20.25.20">
    <property type="match status" value="1"/>
</dbReference>
<dbReference type="SUPFAM" id="SSF54495">
    <property type="entry name" value="UBC-like"/>
    <property type="match status" value="1"/>
</dbReference>
<dbReference type="InterPro" id="IPR013083">
    <property type="entry name" value="Znf_RING/FYVE/PHD"/>
</dbReference>
<keyword evidence="9" id="KW-0862">Zinc</keyword>
<dbReference type="Gene3D" id="3.10.110.10">
    <property type="entry name" value="Ubiquitin Conjugating Enzyme"/>
    <property type="match status" value="1"/>
</dbReference>
<keyword evidence="5" id="KW-0479">Metal-binding</keyword>
<evidence type="ECO:0000256" key="4">
    <source>
        <dbReference type="ARBA" id="ARBA00022679"/>
    </source>
</evidence>
<dbReference type="InterPro" id="IPR044066">
    <property type="entry name" value="TRIAD_supradom"/>
</dbReference>
<dbReference type="GO" id="GO:0008270">
    <property type="term" value="F:zinc ion binding"/>
    <property type="evidence" value="ECO:0007669"/>
    <property type="project" value="UniProtKB-KW"/>
</dbReference>
<dbReference type="EnsemblMetazoa" id="BGLB008464-RC">
    <property type="protein sequence ID" value="BGLB008464-PC"/>
    <property type="gene ID" value="BGLB008464"/>
</dbReference>
<dbReference type="CDD" id="cd23820">
    <property type="entry name" value="RWD_RNF14"/>
    <property type="match status" value="1"/>
</dbReference>
<accession>A0A2C9JV18</accession>
<evidence type="ECO:0000256" key="8">
    <source>
        <dbReference type="ARBA" id="ARBA00022786"/>
    </source>
</evidence>
<evidence type="ECO:0000313" key="13">
    <source>
        <dbReference type="EnsemblMetazoa" id="BGLB008464-PC"/>
    </source>
</evidence>
<gene>
    <name evidence="13" type="primary">106069357</name>
</gene>
<feature type="region of interest" description="Disordered" evidence="10">
    <location>
        <begin position="526"/>
        <end position="546"/>
    </location>
</feature>
<dbReference type="SMART" id="SM00647">
    <property type="entry name" value="IBR"/>
    <property type="match status" value="2"/>
</dbReference>
<keyword evidence="7" id="KW-0863">Zinc-finger</keyword>
<dbReference type="KEGG" id="bgt:106069357"/>
<dbReference type="Pfam" id="PF01485">
    <property type="entry name" value="IBR"/>
    <property type="match status" value="1"/>
</dbReference>
<dbReference type="EC" id="2.3.2.31" evidence="3"/>
<dbReference type="CDD" id="cd20341">
    <property type="entry name" value="BRcat_RBR_RNF14"/>
    <property type="match status" value="1"/>
</dbReference>
<feature type="domain" description="RWD" evidence="11">
    <location>
        <begin position="33"/>
        <end position="200"/>
    </location>
</feature>
<feature type="domain" description="RING-type" evidence="12">
    <location>
        <begin position="270"/>
        <end position="510"/>
    </location>
</feature>
<keyword evidence="8" id="KW-0833">Ubl conjugation pathway</keyword>
<dbReference type="Gene3D" id="1.20.120.1750">
    <property type="match status" value="1"/>
</dbReference>
<comment type="catalytic activity">
    <reaction evidence="1">
        <text>[E2 ubiquitin-conjugating enzyme]-S-ubiquitinyl-L-cysteine + [acceptor protein]-L-lysine = [E2 ubiquitin-conjugating enzyme]-L-cysteine + [acceptor protein]-N(6)-ubiquitinyl-L-lysine.</text>
        <dbReference type="EC" id="2.3.2.31"/>
    </reaction>
</comment>
<dbReference type="SMART" id="SM00591">
    <property type="entry name" value="RWD"/>
    <property type="match status" value="1"/>
</dbReference>
<keyword evidence="4" id="KW-0808">Transferase</keyword>
<evidence type="ECO:0000256" key="9">
    <source>
        <dbReference type="ARBA" id="ARBA00022833"/>
    </source>
</evidence>
<dbReference type="CDD" id="cd20354">
    <property type="entry name" value="Rcat_RBR_RNF14"/>
    <property type="match status" value="1"/>
</dbReference>
<evidence type="ECO:0000313" key="14">
    <source>
        <dbReference type="Proteomes" id="UP000076420"/>
    </source>
</evidence>
<dbReference type="InterPro" id="IPR016135">
    <property type="entry name" value="UBQ-conjugating_enzyme/RWD"/>
</dbReference>
<dbReference type="PANTHER" id="PTHR11685">
    <property type="entry name" value="RBR FAMILY RING FINGER AND IBR DOMAIN-CONTAINING"/>
    <property type="match status" value="1"/>
</dbReference>
<dbReference type="PROSITE" id="PS51873">
    <property type="entry name" value="TRIAD"/>
    <property type="match status" value="1"/>
</dbReference>
<dbReference type="VEuPathDB" id="VectorBase:BGLB008464"/>
<dbReference type="OrthoDB" id="1431934at2759"/>
<evidence type="ECO:0000256" key="3">
    <source>
        <dbReference type="ARBA" id="ARBA00012251"/>
    </source>
</evidence>
<evidence type="ECO:0000256" key="6">
    <source>
        <dbReference type="ARBA" id="ARBA00022737"/>
    </source>
</evidence>
<comment type="pathway">
    <text evidence="2">Protein modification; protein ubiquitination.</text>
</comment>
<dbReference type="Pfam" id="PF05773">
    <property type="entry name" value="RWD"/>
    <property type="match status" value="1"/>
</dbReference>
<evidence type="ECO:0000256" key="1">
    <source>
        <dbReference type="ARBA" id="ARBA00001798"/>
    </source>
</evidence>
<dbReference type="Gene3D" id="3.30.40.10">
    <property type="entry name" value="Zinc/RING finger domain, C3HC4 (zinc finger)"/>
    <property type="match status" value="1"/>
</dbReference>
<evidence type="ECO:0000256" key="7">
    <source>
        <dbReference type="ARBA" id="ARBA00022771"/>
    </source>
</evidence>